<dbReference type="Gene3D" id="3.30.460.10">
    <property type="entry name" value="Beta Polymerase, domain 2"/>
    <property type="match status" value="1"/>
</dbReference>
<name>A0AAW9QMV5_9CHRO</name>
<comment type="caution">
    <text evidence="2">The sequence shown here is derived from an EMBL/GenBank/DDBJ whole genome shotgun (WGS) entry which is preliminary data.</text>
</comment>
<accession>A0AAW9QMV5</accession>
<dbReference type="PIRSF" id="PIRSF020217">
    <property type="entry name" value="UCP020217"/>
    <property type="match status" value="1"/>
</dbReference>
<reference evidence="2 3" key="1">
    <citation type="submission" date="2024-01" db="EMBL/GenBank/DDBJ databases">
        <title>Genomic insights into the taxonomy and metabolism of the cyanobacterium Pannus brasiliensis CCIBt3594.</title>
        <authorList>
            <person name="Machado M."/>
            <person name="Botero N.B."/>
            <person name="Andreote A.P.D."/>
            <person name="Feitosa A.M.T."/>
            <person name="Popin R."/>
            <person name="Sivonen K."/>
            <person name="Fiore M.F."/>
        </authorList>
    </citation>
    <scope>NUCLEOTIDE SEQUENCE [LARGE SCALE GENOMIC DNA]</scope>
    <source>
        <strain evidence="2 3">CCIBt3594</strain>
    </source>
</reference>
<organism evidence="2 3">
    <name type="scientific">Pannus brasiliensis CCIBt3594</name>
    <dbReference type="NCBI Taxonomy" id="1427578"/>
    <lineage>
        <taxon>Bacteria</taxon>
        <taxon>Bacillati</taxon>
        <taxon>Cyanobacteriota</taxon>
        <taxon>Cyanophyceae</taxon>
        <taxon>Oscillatoriophycideae</taxon>
        <taxon>Chroococcales</taxon>
        <taxon>Microcystaceae</taxon>
        <taxon>Pannus</taxon>
    </lineage>
</organism>
<dbReference type="RefSeq" id="WP_332863930.1">
    <property type="nucleotide sequence ID" value="NZ_JBAFSM010000006.1"/>
</dbReference>
<feature type="domain" description="Polymerase beta nucleotidyltransferase" evidence="1">
    <location>
        <begin position="38"/>
        <end position="112"/>
    </location>
</feature>
<dbReference type="CDD" id="cd05403">
    <property type="entry name" value="NT_KNTase_like"/>
    <property type="match status" value="1"/>
</dbReference>
<evidence type="ECO:0000259" key="1">
    <source>
        <dbReference type="Pfam" id="PF18765"/>
    </source>
</evidence>
<sequence length="120" mass="14234">MSSFSTSDLDEIIADRRERRERERQFLLERAKQWLDEFSDEYGIETAYLFGSVTRPYRFHDDSDVDLAVEQIDMEGYFTAISELSTYLERDVDIIQLDRCFFADRIRQTGILWTKTPSPS</sequence>
<evidence type="ECO:0000313" key="3">
    <source>
        <dbReference type="Proteomes" id="UP001328733"/>
    </source>
</evidence>
<gene>
    <name evidence="2" type="ORF">V0288_05025</name>
</gene>
<dbReference type="SUPFAM" id="SSF81301">
    <property type="entry name" value="Nucleotidyltransferase"/>
    <property type="match status" value="1"/>
</dbReference>
<dbReference type="Pfam" id="PF18765">
    <property type="entry name" value="Polbeta"/>
    <property type="match status" value="1"/>
</dbReference>
<proteinExistence type="predicted"/>
<dbReference type="InterPro" id="IPR024700">
    <property type="entry name" value="UCP020217"/>
</dbReference>
<protein>
    <submittedName>
        <fullName evidence="2">Nucleotidyltransferase domain-containing protein</fullName>
    </submittedName>
</protein>
<dbReference type="InterPro" id="IPR043519">
    <property type="entry name" value="NT_sf"/>
</dbReference>
<evidence type="ECO:0000313" key="2">
    <source>
        <dbReference type="EMBL" id="MEG3436474.1"/>
    </source>
</evidence>
<dbReference type="AlphaFoldDB" id="A0AAW9QMV5"/>
<keyword evidence="3" id="KW-1185">Reference proteome</keyword>
<dbReference type="InterPro" id="IPR041633">
    <property type="entry name" value="Polbeta"/>
</dbReference>
<dbReference type="Proteomes" id="UP001328733">
    <property type="component" value="Unassembled WGS sequence"/>
</dbReference>
<dbReference type="EMBL" id="JBAFSM010000006">
    <property type="protein sequence ID" value="MEG3436474.1"/>
    <property type="molecule type" value="Genomic_DNA"/>
</dbReference>